<evidence type="ECO:0000256" key="1">
    <source>
        <dbReference type="SAM" id="MobiDB-lite"/>
    </source>
</evidence>
<accession>A0A081SC00</accession>
<evidence type="ECO:0000313" key="2">
    <source>
        <dbReference type="EMBL" id="KER08453.1"/>
    </source>
</evidence>
<reference evidence="2 3" key="1">
    <citation type="submission" date="2014-05" db="EMBL/GenBank/DDBJ databases">
        <authorList>
            <person name="Daugherty S.C."/>
            <person name="Tallon L.J."/>
            <person name="Sadzewicz L."/>
            <person name="Kilian M."/>
            <person name="Tettelin H."/>
        </authorList>
    </citation>
    <scope>NUCLEOTIDE SEQUENCE [LARGE SCALE GENOMIC DNA]</scope>
    <source>
        <strain evidence="2 3">SK271</strain>
    </source>
</reference>
<name>A0A081SC00_STRMT</name>
<sequence>MDFFQIVFHFKSKLVGKVTEQMTSKTKQRTSVGSQFSKEKHK</sequence>
<dbReference type="Proteomes" id="UP000028067">
    <property type="component" value="Unassembled WGS sequence"/>
</dbReference>
<protein>
    <submittedName>
        <fullName evidence="2">Uncharacterized protein</fullName>
    </submittedName>
</protein>
<evidence type="ECO:0000313" key="3">
    <source>
        <dbReference type="Proteomes" id="UP000028067"/>
    </source>
</evidence>
<feature type="compositionally biased region" description="Polar residues" evidence="1">
    <location>
        <begin position="21"/>
        <end position="36"/>
    </location>
</feature>
<gene>
    <name evidence="2" type="ORF">SK271_0496</name>
</gene>
<feature type="region of interest" description="Disordered" evidence="1">
    <location>
        <begin position="21"/>
        <end position="42"/>
    </location>
</feature>
<proteinExistence type="predicted"/>
<dbReference type="EMBL" id="JPGW01000011">
    <property type="protein sequence ID" value="KER08453.1"/>
    <property type="molecule type" value="Genomic_DNA"/>
</dbReference>
<organism evidence="2 3">
    <name type="scientific">Streptococcus mitis</name>
    <dbReference type="NCBI Taxonomy" id="28037"/>
    <lineage>
        <taxon>Bacteria</taxon>
        <taxon>Bacillati</taxon>
        <taxon>Bacillota</taxon>
        <taxon>Bacilli</taxon>
        <taxon>Lactobacillales</taxon>
        <taxon>Streptococcaceae</taxon>
        <taxon>Streptococcus</taxon>
        <taxon>Streptococcus mitis group</taxon>
    </lineage>
</organism>
<dbReference type="PATRIC" id="fig|28037.100.peg.826"/>
<comment type="caution">
    <text evidence="2">The sequence shown here is derived from an EMBL/GenBank/DDBJ whole genome shotgun (WGS) entry which is preliminary data.</text>
</comment>
<dbReference type="AlphaFoldDB" id="A0A081SC00"/>